<protein>
    <submittedName>
        <fullName evidence="1">Uncharacterized protein</fullName>
    </submittedName>
</protein>
<reference evidence="1 2" key="1">
    <citation type="journal article" date="2019" name="Int. J. Syst. Evol. Microbiol.">
        <title>The Global Catalogue of Microorganisms (GCM) 10K type strain sequencing project: providing services to taxonomists for standard genome sequencing and annotation.</title>
        <authorList>
            <consortium name="The Broad Institute Genomics Platform"/>
            <consortium name="The Broad Institute Genome Sequencing Center for Infectious Disease"/>
            <person name="Wu L."/>
            <person name="Ma J."/>
        </authorList>
    </citation>
    <scope>NUCLEOTIDE SEQUENCE [LARGE SCALE GENOMIC DNA]</scope>
    <source>
        <strain evidence="1 2">JCM 14193</strain>
    </source>
</reference>
<dbReference type="EMBL" id="BAAACZ010000016">
    <property type="protein sequence ID" value="GAA0464272.1"/>
    <property type="molecule type" value="Genomic_DNA"/>
</dbReference>
<evidence type="ECO:0000313" key="1">
    <source>
        <dbReference type="EMBL" id="GAA0464272.1"/>
    </source>
</evidence>
<comment type="caution">
    <text evidence="1">The sequence shown here is derived from an EMBL/GenBank/DDBJ whole genome shotgun (WGS) entry which is preliminary data.</text>
</comment>
<gene>
    <name evidence="1" type="ORF">GCM10008935_20020</name>
</gene>
<sequence>MIKKQKLKTTENIKAQYMTYCKVGDPEDGFDLCILCLKCEATMAVYSDGSESFLHCGC</sequence>
<accession>A0ABN1A087</accession>
<organism evidence="1 2">
    <name type="scientific">Alkalibacillus silvisoli</name>
    <dbReference type="NCBI Taxonomy" id="392823"/>
    <lineage>
        <taxon>Bacteria</taxon>
        <taxon>Bacillati</taxon>
        <taxon>Bacillota</taxon>
        <taxon>Bacilli</taxon>
        <taxon>Bacillales</taxon>
        <taxon>Bacillaceae</taxon>
        <taxon>Alkalibacillus</taxon>
    </lineage>
</organism>
<dbReference type="Proteomes" id="UP001500740">
    <property type="component" value="Unassembled WGS sequence"/>
</dbReference>
<name>A0ABN1A087_9BACI</name>
<evidence type="ECO:0000313" key="2">
    <source>
        <dbReference type="Proteomes" id="UP001500740"/>
    </source>
</evidence>
<keyword evidence="2" id="KW-1185">Reference proteome</keyword>
<proteinExistence type="predicted"/>
<dbReference type="RefSeq" id="WP_343783409.1">
    <property type="nucleotide sequence ID" value="NZ_BAAACZ010000016.1"/>
</dbReference>